<proteinExistence type="predicted"/>
<dbReference type="Proteomes" id="UP000696294">
    <property type="component" value="Unassembled WGS sequence"/>
</dbReference>
<sequence length="196" mass="21995">MLTHPAELRIPLYHHVLIPRTTVKPDDPLARVITLHDVLKVMMSTHREERQSGDRSPRWVMRPYRPSDEEHISIVARLLDELCVPWPARTDPAHDALPGDDVMLAHLTRHAIVLSPLAKLYLSGLGDAGPGPRSLAGRHAAAMRLILAARTAQGAEPLSRETPELPKGVRPHHLLDIAWLERWLAPPDDDDDPYRS</sequence>
<evidence type="ECO:0000313" key="2">
    <source>
        <dbReference type="Proteomes" id="UP000696294"/>
    </source>
</evidence>
<accession>A0ABX1BPR5</accession>
<name>A0ABX1BPR5_9ACTN</name>
<evidence type="ECO:0000313" key="1">
    <source>
        <dbReference type="EMBL" id="NJP98452.1"/>
    </source>
</evidence>
<dbReference type="EMBL" id="JAATEP010000092">
    <property type="protein sequence ID" value="NJP98452.1"/>
    <property type="molecule type" value="Genomic_DNA"/>
</dbReference>
<reference evidence="1 2" key="1">
    <citation type="submission" date="2020-03" db="EMBL/GenBank/DDBJ databases">
        <title>WGS of actinomycetes isolated from Thailand.</title>
        <authorList>
            <person name="Thawai C."/>
        </authorList>
    </citation>
    <scope>NUCLEOTIDE SEQUENCE [LARGE SCALE GENOMIC DNA]</scope>
    <source>
        <strain evidence="1 2">FMUSA5-5</strain>
    </source>
</reference>
<gene>
    <name evidence="1" type="ORF">HCN51_55065</name>
</gene>
<dbReference type="RefSeq" id="WP_168021766.1">
    <property type="nucleotide sequence ID" value="NZ_JAATEP010000092.1"/>
</dbReference>
<organism evidence="1 2">
    <name type="scientific">Nonomuraea composti</name>
    <dbReference type="NCBI Taxonomy" id="2720023"/>
    <lineage>
        <taxon>Bacteria</taxon>
        <taxon>Bacillati</taxon>
        <taxon>Actinomycetota</taxon>
        <taxon>Actinomycetes</taxon>
        <taxon>Streptosporangiales</taxon>
        <taxon>Streptosporangiaceae</taxon>
        <taxon>Nonomuraea</taxon>
    </lineage>
</organism>
<keyword evidence="2" id="KW-1185">Reference proteome</keyword>
<comment type="caution">
    <text evidence="1">The sequence shown here is derived from an EMBL/GenBank/DDBJ whole genome shotgun (WGS) entry which is preliminary data.</text>
</comment>
<protein>
    <submittedName>
        <fullName evidence="1">Uncharacterized protein</fullName>
    </submittedName>
</protein>